<proteinExistence type="predicted"/>
<dbReference type="AlphaFoldDB" id="A0A9D4DKC0"/>
<comment type="caution">
    <text evidence="1">The sequence shown here is derived from an EMBL/GenBank/DDBJ whole genome shotgun (WGS) entry which is preliminary data.</text>
</comment>
<organism evidence="1 2">
    <name type="scientific">Dreissena polymorpha</name>
    <name type="common">Zebra mussel</name>
    <name type="synonym">Mytilus polymorpha</name>
    <dbReference type="NCBI Taxonomy" id="45954"/>
    <lineage>
        <taxon>Eukaryota</taxon>
        <taxon>Metazoa</taxon>
        <taxon>Spiralia</taxon>
        <taxon>Lophotrochozoa</taxon>
        <taxon>Mollusca</taxon>
        <taxon>Bivalvia</taxon>
        <taxon>Autobranchia</taxon>
        <taxon>Heteroconchia</taxon>
        <taxon>Euheterodonta</taxon>
        <taxon>Imparidentia</taxon>
        <taxon>Neoheterodontei</taxon>
        <taxon>Myida</taxon>
        <taxon>Dreissenoidea</taxon>
        <taxon>Dreissenidae</taxon>
        <taxon>Dreissena</taxon>
    </lineage>
</organism>
<gene>
    <name evidence="1" type="ORF">DPMN_185110</name>
</gene>
<keyword evidence="2" id="KW-1185">Reference proteome</keyword>
<accession>A0A9D4DKC0</accession>
<protein>
    <submittedName>
        <fullName evidence="1">Uncharacterized protein</fullName>
    </submittedName>
</protein>
<sequence>MFFRTGKSAITDCIDCPTGYYCQDRGLFQVTGPCKAGHICFLNATSKNPVYNDDASTGLTIITYGDRQVY</sequence>
<reference evidence="1" key="2">
    <citation type="submission" date="2020-11" db="EMBL/GenBank/DDBJ databases">
        <authorList>
            <person name="McCartney M.A."/>
            <person name="Auch B."/>
            <person name="Kono T."/>
            <person name="Mallez S."/>
            <person name="Becker A."/>
            <person name="Gohl D.M."/>
            <person name="Silverstein K.A.T."/>
            <person name="Koren S."/>
            <person name="Bechman K.B."/>
            <person name="Herman A."/>
            <person name="Abrahante J.E."/>
            <person name="Garbe J."/>
        </authorList>
    </citation>
    <scope>NUCLEOTIDE SEQUENCE</scope>
    <source>
        <strain evidence="1">Duluth1</strain>
        <tissue evidence="1">Whole animal</tissue>
    </source>
</reference>
<evidence type="ECO:0000313" key="1">
    <source>
        <dbReference type="EMBL" id="KAH3750583.1"/>
    </source>
</evidence>
<dbReference type="EMBL" id="JAIWYP010000010">
    <property type="protein sequence ID" value="KAH3750583.1"/>
    <property type="molecule type" value="Genomic_DNA"/>
</dbReference>
<name>A0A9D4DKC0_DREPO</name>
<dbReference type="Proteomes" id="UP000828390">
    <property type="component" value="Unassembled WGS sequence"/>
</dbReference>
<evidence type="ECO:0000313" key="2">
    <source>
        <dbReference type="Proteomes" id="UP000828390"/>
    </source>
</evidence>
<reference evidence="1" key="1">
    <citation type="journal article" date="2019" name="bioRxiv">
        <title>The Genome of the Zebra Mussel, Dreissena polymorpha: A Resource for Invasive Species Research.</title>
        <authorList>
            <person name="McCartney M.A."/>
            <person name="Auch B."/>
            <person name="Kono T."/>
            <person name="Mallez S."/>
            <person name="Zhang Y."/>
            <person name="Obille A."/>
            <person name="Becker A."/>
            <person name="Abrahante J.E."/>
            <person name="Garbe J."/>
            <person name="Badalamenti J.P."/>
            <person name="Herman A."/>
            <person name="Mangelson H."/>
            <person name="Liachko I."/>
            <person name="Sullivan S."/>
            <person name="Sone E.D."/>
            <person name="Koren S."/>
            <person name="Silverstein K.A.T."/>
            <person name="Beckman K.B."/>
            <person name="Gohl D.M."/>
        </authorList>
    </citation>
    <scope>NUCLEOTIDE SEQUENCE</scope>
    <source>
        <strain evidence="1">Duluth1</strain>
        <tissue evidence="1">Whole animal</tissue>
    </source>
</reference>